<dbReference type="Proteomes" id="UP000622552">
    <property type="component" value="Unassembled WGS sequence"/>
</dbReference>
<accession>A0A8J7KS69</accession>
<proteinExistence type="predicted"/>
<keyword evidence="1" id="KW-0472">Membrane</keyword>
<organism evidence="2 3">
    <name type="scientific">Longispora fulva</name>
    <dbReference type="NCBI Taxonomy" id="619741"/>
    <lineage>
        <taxon>Bacteria</taxon>
        <taxon>Bacillati</taxon>
        <taxon>Actinomycetota</taxon>
        <taxon>Actinomycetes</taxon>
        <taxon>Micromonosporales</taxon>
        <taxon>Micromonosporaceae</taxon>
        <taxon>Longispora</taxon>
    </lineage>
</organism>
<evidence type="ECO:0008006" key="4">
    <source>
        <dbReference type="Google" id="ProtNLM"/>
    </source>
</evidence>
<dbReference type="EMBL" id="JADOUF010000001">
    <property type="protein sequence ID" value="MBG6139287.1"/>
    <property type="molecule type" value="Genomic_DNA"/>
</dbReference>
<feature type="transmembrane region" description="Helical" evidence="1">
    <location>
        <begin position="79"/>
        <end position="97"/>
    </location>
</feature>
<keyword evidence="3" id="KW-1185">Reference proteome</keyword>
<evidence type="ECO:0000313" key="2">
    <source>
        <dbReference type="EMBL" id="MBG6139287.1"/>
    </source>
</evidence>
<name>A0A8J7KS69_9ACTN</name>
<dbReference type="AlphaFoldDB" id="A0A8J7KS69"/>
<evidence type="ECO:0000256" key="1">
    <source>
        <dbReference type="SAM" id="Phobius"/>
    </source>
</evidence>
<evidence type="ECO:0000313" key="3">
    <source>
        <dbReference type="Proteomes" id="UP000622552"/>
    </source>
</evidence>
<keyword evidence="1" id="KW-1133">Transmembrane helix</keyword>
<dbReference type="NCBIfam" id="NF033634">
    <property type="entry name" value="SLATT_1"/>
    <property type="match status" value="1"/>
</dbReference>
<comment type="caution">
    <text evidence="2">The sequence shown here is derived from an EMBL/GenBank/DDBJ whole genome shotgun (WGS) entry which is preliminary data.</text>
</comment>
<keyword evidence="1" id="KW-0812">Transmembrane</keyword>
<dbReference type="RefSeq" id="WP_197005958.1">
    <property type="nucleotide sequence ID" value="NZ_BONS01000012.1"/>
</dbReference>
<gene>
    <name evidence="2" type="ORF">IW245_005481</name>
</gene>
<protein>
    <recommendedName>
        <fullName evidence="4">SMODS and SLOG-associating 2TM effector domain-containing protein</fullName>
    </recommendedName>
</protein>
<feature type="transmembrane region" description="Helical" evidence="1">
    <location>
        <begin position="54"/>
        <end position="73"/>
    </location>
</feature>
<sequence>MTHPLGSTSASGMRLPADPPVGTDPLDIALHYLDFYVQEYARARAVVKGRASRVVIGTAGANGLIALLGALIAVMNAPWLGVVSAGLAGFVSVIVAWDGMFRHRDLWVQRTMMLAQLQALKRVTELRRASGDDRQTLAQTCMQQLNEILNEDLSTWAELRRSPTSDRNVDVVSGGAANPNGTAT</sequence>
<reference evidence="2" key="1">
    <citation type="submission" date="2020-11" db="EMBL/GenBank/DDBJ databases">
        <title>Sequencing the genomes of 1000 actinobacteria strains.</title>
        <authorList>
            <person name="Klenk H.-P."/>
        </authorList>
    </citation>
    <scope>NUCLEOTIDE SEQUENCE</scope>
    <source>
        <strain evidence="2">DSM 45356</strain>
    </source>
</reference>